<evidence type="ECO:0008006" key="8">
    <source>
        <dbReference type="Google" id="ProtNLM"/>
    </source>
</evidence>
<dbReference type="NCBIfam" id="TIGR03317">
    <property type="entry name" value="ygfZ_signature"/>
    <property type="match status" value="1"/>
</dbReference>
<dbReference type="GO" id="GO:0016226">
    <property type="term" value="P:iron-sulfur cluster assembly"/>
    <property type="evidence" value="ECO:0007669"/>
    <property type="project" value="TreeGrafter"/>
</dbReference>
<comment type="similarity">
    <text evidence="4">Belongs to the GcvT family. CAF17/IBA57 subfamily.</text>
</comment>
<proteinExistence type="inferred from homology"/>
<evidence type="ECO:0000313" key="5">
    <source>
        <dbReference type="EMBL" id="OCF52902.1"/>
    </source>
</evidence>
<dbReference type="SUPFAM" id="SSF103025">
    <property type="entry name" value="Folate-binding domain"/>
    <property type="match status" value="1"/>
</dbReference>
<dbReference type="AlphaFoldDB" id="A0A1B9IB61"/>
<dbReference type="KEGG" id="kpin:30168572"/>
<sequence length="418" mass="47047">MASSSLLKNIPSIAKLSQKSILEITGPDSTKFLKGLSCKDVDQLKGGYSGFLNASGRILNTTFIFPTLKTIKPGKIEKSYLISYDENSSSSKLEDFLIPFKLRSKIKIENVTEQFDSYSVFGDDEENFYNKKKGKQPIRNWKFGSGGASESQWFWPNDEIRDLELNENEIGCWDLRVGFSYRGMGRQILVPKGVKPSLCSTHDLVETEDYHLRRMLLGIPEGPQEIIPGSALPLESCMDLHGGVDFRKGCYLGQELTVRTYHTGATRKRILPIRLIPLDSNIQENLISNYINNDNNPLGNLKIPKISELEQLEITYHPPFTSLSKKTRSAGKILSFHSIENSIGLGLIRIEFIEKSCWSLNLNLNKNNDLKIKDFFSENLEIGKLTTKIGDQTFGIYVNKGEAYDSALKANYSSSSEL</sequence>
<reference evidence="5" key="1">
    <citation type="submission" date="2013-07" db="EMBL/GenBank/DDBJ databases">
        <title>The Genome Sequence of Cryptococcus pinus CBS10737.</title>
        <authorList>
            <consortium name="The Broad Institute Genome Sequencing Platform"/>
            <person name="Cuomo C."/>
            <person name="Litvintseva A."/>
            <person name="Chen Y."/>
            <person name="Heitman J."/>
            <person name="Sun S."/>
            <person name="Springer D."/>
            <person name="Dromer F."/>
            <person name="Young S.K."/>
            <person name="Zeng Q."/>
            <person name="Gargeya S."/>
            <person name="Fitzgerald M."/>
            <person name="Abouelleil A."/>
            <person name="Alvarado L."/>
            <person name="Berlin A.M."/>
            <person name="Chapman S.B."/>
            <person name="Dewar J."/>
            <person name="Goldberg J."/>
            <person name="Griggs A."/>
            <person name="Gujja S."/>
            <person name="Hansen M."/>
            <person name="Howarth C."/>
            <person name="Imamovic A."/>
            <person name="Larimer J."/>
            <person name="McCowan C."/>
            <person name="Murphy C."/>
            <person name="Pearson M."/>
            <person name="Priest M."/>
            <person name="Roberts A."/>
            <person name="Saif S."/>
            <person name="Shea T."/>
            <person name="Sykes S."/>
            <person name="Wortman J."/>
            <person name="Nusbaum C."/>
            <person name="Birren B."/>
        </authorList>
    </citation>
    <scope>NUCLEOTIDE SEQUENCE [LARGE SCALE GENOMIC DNA]</scope>
    <source>
        <strain evidence="5">CBS 10737</strain>
    </source>
</reference>
<evidence type="ECO:0000313" key="6">
    <source>
        <dbReference type="EMBL" id="WWC67216.1"/>
    </source>
</evidence>
<dbReference type="InterPro" id="IPR045179">
    <property type="entry name" value="YgfZ/GcvT"/>
</dbReference>
<reference evidence="6" key="4">
    <citation type="submission" date="2024-02" db="EMBL/GenBank/DDBJ databases">
        <title>Comparative genomics of Cryptococcus and Kwoniella reveals pathogenesis evolution and contrasting modes of karyotype evolution via chromosome fusion or intercentromeric recombination.</title>
        <authorList>
            <person name="Coelho M.A."/>
            <person name="David-Palma M."/>
            <person name="Shea T."/>
            <person name="Bowers K."/>
            <person name="McGinley-Smith S."/>
            <person name="Mohammad A.W."/>
            <person name="Gnirke A."/>
            <person name="Yurkov A.M."/>
            <person name="Nowrousian M."/>
            <person name="Sun S."/>
            <person name="Cuomo C.A."/>
            <person name="Heitman J."/>
        </authorList>
    </citation>
    <scope>NUCLEOTIDE SEQUENCE</scope>
    <source>
        <strain evidence="6">CBS 10737</strain>
    </source>
</reference>
<accession>A0A1B9IB61</accession>
<dbReference type="PANTHER" id="PTHR22602">
    <property type="entry name" value="TRANSFERASE CAF17, MITOCHONDRIAL-RELATED"/>
    <property type="match status" value="1"/>
</dbReference>
<reference evidence="5" key="3">
    <citation type="submission" date="2016-07" db="EMBL/GenBank/DDBJ databases">
        <title>Evolution of pathogenesis and genome organization in the Tremellales.</title>
        <authorList>
            <person name="Cuomo C."/>
            <person name="Litvintseva A."/>
            <person name="Heitman J."/>
            <person name="Chen Y."/>
            <person name="Sun S."/>
            <person name="Springer D."/>
            <person name="Dromer F."/>
            <person name="Young S."/>
            <person name="Zeng Q."/>
            <person name="Chapman S."/>
            <person name="Gujja S."/>
            <person name="Saif S."/>
            <person name="Birren B."/>
        </authorList>
    </citation>
    <scope>NUCLEOTIDE SEQUENCE</scope>
    <source>
        <strain evidence="5">CBS 10737</strain>
    </source>
</reference>
<organism evidence="5">
    <name type="scientific">Kwoniella pini CBS 10737</name>
    <dbReference type="NCBI Taxonomy" id="1296096"/>
    <lineage>
        <taxon>Eukaryota</taxon>
        <taxon>Fungi</taxon>
        <taxon>Dikarya</taxon>
        <taxon>Basidiomycota</taxon>
        <taxon>Agaricomycotina</taxon>
        <taxon>Tremellomycetes</taxon>
        <taxon>Tremellales</taxon>
        <taxon>Cryptococcaceae</taxon>
        <taxon>Kwoniella</taxon>
    </lineage>
</organism>
<dbReference type="InterPro" id="IPR027266">
    <property type="entry name" value="TrmE/GcvT-like"/>
</dbReference>
<protein>
    <recommendedName>
        <fullName evidence="8">Mitochondrial protein</fullName>
    </recommendedName>
</protein>
<name>A0A1B9IB61_9TREE</name>
<dbReference type="Proteomes" id="UP000094020">
    <property type="component" value="Chromosome 1"/>
</dbReference>
<evidence type="ECO:0000256" key="1">
    <source>
        <dbReference type="ARBA" id="ARBA00004173"/>
    </source>
</evidence>
<dbReference type="STRING" id="1296096.A0A1B9IB61"/>
<evidence type="ECO:0000256" key="2">
    <source>
        <dbReference type="ARBA" id="ARBA00022946"/>
    </source>
</evidence>
<dbReference type="GeneID" id="30168572"/>
<keyword evidence="2" id="KW-0809">Transit peptide</keyword>
<dbReference type="Gene3D" id="3.30.1360.120">
    <property type="entry name" value="Probable tRNA modification gtpase trme, domain 1"/>
    <property type="match status" value="1"/>
</dbReference>
<evidence type="ECO:0000256" key="4">
    <source>
        <dbReference type="ARBA" id="ARBA00093447"/>
    </source>
</evidence>
<evidence type="ECO:0000256" key="3">
    <source>
        <dbReference type="ARBA" id="ARBA00023128"/>
    </source>
</evidence>
<gene>
    <name evidence="5" type="ORF">I206_00203</name>
    <name evidence="6" type="ORF">I206_101123</name>
</gene>
<keyword evidence="7" id="KW-1185">Reference proteome</keyword>
<dbReference type="RefSeq" id="XP_019014121.1">
    <property type="nucleotide sequence ID" value="XM_019151983.1"/>
</dbReference>
<dbReference type="GO" id="GO:0005759">
    <property type="term" value="C:mitochondrial matrix"/>
    <property type="evidence" value="ECO:0007669"/>
    <property type="project" value="TreeGrafter"/>
</dbReference>
<dbReference type="EMBL" id="CP144519">
    <property type="protein sequence ID" value="WWC67216.1"/>
    <property type="molecule type" value="Genomic_DNA"/>
</dbReference>
<reference evidence="6" key="2">
    <citation type="submission" date="2013-07" db="EMBL/GenBank/DDBJ databases">
        <authorList>
            <consortium name="The Broad Institute Genome Sequencing Platform"/>
            <person name="Cuomo C."/>
            <person name="Litvintseva A."/>
            <person name="Chen Y."/>
            <person name="Heitman J."/>
            <person name="Sun S."/>
            <person name="Springer D."/>
            <person name="Dromer F."/>
            <person name="Young S.K."/>
            <person name="Zeng Q."/>
            <person name="Gargeya S."/>
            <person name="Fitzgerald M."/>
            <person name="Abouelleil A."/>
            <person name="Alvarado L."/>
            <person name="Berlin A.M."/>
            <person name="Chapman S.B."/>
            <person name="Dewar J."/>
            <person name="Goldberg J."/>
            <person name="Griggs A."/>
            <person name="Gujja S."/>
            <person name="Hansen M."/>
            <person name="Howarth C."/>
            <person name="Imamovic A."/>
            <person name="Larimer J."/>
            <person name="McCowan C."/>
            <person name="Murphy C."/>
            <person name="Pearson M."/>
            <person name="Priest M."/>
            <person name="Roberts A."/>
            <person name="Saif S."/>
            <person name="Shea T."/>
            <person name="Sykes S."/>
            <person name="Wortman J."/>
            <person name="Nusbaum C."/>
            <person name="Birren B."/>
        </authorList>
    </citation>
    <scope>NUCLEOTIDE SEQUENCE</scope>
    <source>
        <strain evidence="6">CBS 10737</strain>
    </source>
</reference>
<dbReference type="InterPro" id="IPR017703">
    <property type="entry name" value="YgfZ/GCV_T_CS"/>
</dbReference>
<dbReference type="OrthoDB" id="191995at2759"/>
<dbReference type="EMBL" id="KI894007">
    <property type="protein sequence ID" value="OCF52902.1"/>
    <property type="molecule type" value="Genomic_DNA"/>
</dbReference>
<dbReference type="PANTHER" id="PTHR22602:SF0">
    <property type="entry name" value="TRANSFERASE CAF17, MITOCHONDRIAL-RELATED"/>
    <property type="match status" value="1"/>
</dbReference>
<evidence type="ECO:0000313" key="7">
    <source>
        <dbReference type="Proteomes" id="UP000094020"/>
    </source>
</evidence>
<comment type="subcellular location">
    <subcellularLocation>
        <location evidence="1">Mitochondrion</location>
    </subcellularLocation>
</comment>
<keyword evidence="3" id="KW-0496">Mitochondrion</keyword>